<dbReference type="PROSITE" id="PS00829">
    <property type="entry name" value="GREAB_1"/>
    <property type="match status" value="1"/>
</dbReference>
<dbReference type="NCBIfam" id="NF001261">
    <property type="entry name" value="PRK00226.1-2"/>
    <property type="match status" value="1"/>
</dbReference>
<dbReference type="InterPro" id="IPR006359">
    <property type="entry name" value="Tscrpt_elong_fac_GreA"/>
</dbReference>
<evidence type="ECO:0000256" key="6">
    <source>
        <dbReference type="ARBA" id="ARBA00024916"/>
    </source>
</evidence>
<comment type="function">
    <text evidence="6 8 9">Necessary for efficient RNA polymerase transcription elongation past template-encoded arresting sites. The arresting sites in DNA have the property of trapping a certain fraction of elongating RNA polymerases that pass through, resulting in locked ternary complexes. Cleavage of the nascent transcript by cleavage factors such as GreA or GreB allows the resumption of elongation from the new 3'terminus. GreA releases sequences of 2 to 3 nucleotides.</text>
</comment>
<dbReference type="GO" id="GO:0006354">
    <property type="term" value="P:DNA-templated transcription elongation"/>
    <property type="evidence" value="ECO:0007669"/>
    <property type="project" value="TreeGrafter"/>
</dbReference>
<dbReference type="Pfam" id="PF03449">
    <property type="entry name" value="GreA_GreB_N"/>
    <property type="match status" value="1"/>
</dbReference>
<dbReference type="GO" id="GO:0003677">
    <property type="term" value="F:DNA binding"/>
    <property type="evidence" value="ECO:0007669"/>
    <property type="project" value="UniProtKB-UniRule"/>
</dbReference>
<dbReference type="RefSeq" id="WP_024369920.1">
    <property type="nucleotide sequence ID" value="NZ_UGGP01000001.1"/>
</dbReference>
<dbReference type="FunFam" id="3.10.50.30:FF:000001">
    <property type="entry name" value="Transcription elongation factor GreA"/>
    <property type="match status" value="1"/>
</dbReference>
<evidence type="ECO:0000313" key="13">
    <source>
        <dbReference type="Proteomes" id="UP000254060"/>
    </source>
</evidence>
<feature type="coiled-coil region" evidence="8">
    <location>
        <begin position="13"/>
        <end position="70"/>
    </location>
</feature>
<dbReference type="InterPro" id="IPR022691">
    <property type="entry name" value="Tscrpt_elong_fac_GreA/B_N"/>
</dbReference>
<evidence type="ECO:0000256" key="3">
    <source>
        <dbReference type="ARBA" id="ARBA00023015"/>
    </source>
</evidence>
<comment type="similarity">
    <text evidence="1 8 9">Belongs to the GreA/GreB family.</text>
</comment>
<dbReference type="InterPro" id="IPR036805">
    <property type="entry name" value="Tscrpt_elong_fac_GreA/B_N_sf"/>
</dbReference>
<dbReference type="Gene3D" id="3.10.50.30">
    <property type="entry name" value="Transcription elongation factor, GreA/GreB, C-terminal domain"/>
    <property type="match status" value="1"/>
</dbReference>
<dbReference type="STRING" id="1397694.GCA_000702585_02526"/>
<protein>
    <recommendedName>
        <fullName evidence="2 8">Transcription elongation factor GreA</fullName>
    </recommendedName>
    <alternativeName>
        <fullName evidence="7 8">Transcript cleavage factor GreA</fullName>
    </alternativeName>
</protein>
<dbReference type="NCBIfam" id="TIGR01462">
    <property type="entry name" value="greA"/>
    <property type="match status" value="1"/>
</dbReference>
<dbReference type="SUPFAM" id="SSF46557">
    <property type="entry name" value="GreA transcript cleavage protein, N-terminal domain"/>
    <property type="match status" value="1"/>
</dbReference>
<evidence type="ECO:0000256" key="8">
    <source>
        <dbReference type="HAMAP-Rule" id="MF_00105"/>
    </source>
</evidence>
<dbReference type="GO" id="GO:0032784">
    <property type="term" value="P:regulation of DNA-templated transcription elongation"/>
    <property type="evidence" value="ECO:0007669"/>
    <property type="project" value="UniProtKB-UniRule"/>
</dbReference>
<accession>A0A377FV24</accession>
<evidence type="ECO:0000259" key="11">
    <source>
        <dbReference type="Pfam" id="PF03449"/>
    </source>
</evidence>
<evidence type="ECO:0000256" key="1">
    <source>
        <dbReference type="ARBA" id="ARBA00008213"/>
    </source>
</evidence>
<dbReference type="OrthoDB" id="9808774at2"/>
<dbReference type="HAMAP" id="MF_00105">
    <property type="entry name" value="GreA_GreB"/>
    <property type="match status" value="1"/>
</dbReference>
<evidence type="ECO:0000256" key="9">
    <source>
        <dbReference type="RuleBase" id="RU000556"/>
    </source>
</evidence>
<dbReference type="PANTHER" id="PTHR30437">
    <property type="entry name" value="TRANSCRIPTION ELONGATION FACTOR GREA"/>
    <property type="match status" value="1"/>
</dbReference>
<evidence type="ECO:0000256" key="7">
    <source>
        <dbReference type="ARBA" id="ARBA00030776"/>
    </source>
</evidence>
<dbReference type="InterPro" id="IPR018151">
    <property type="entry name" value="TF_GreA/GreB_CS"/>
</dbReference>
<dbReference type="InterPro" id="IPR001437">
    <property type="entry name" value="Tscrpt_elong_fac_GreA/B_C"/>
</dbReference>
<dbReference type="AlphaFoldDB" id="A0A377FV24"/>
<dbReference type="NCBIfam" id="NF001263">
    <property type="entry name" value="PRK00226.1-4"/>
    <property type="match status" value="1"/>
</dbReference>
<dbReference type="InterPro" id="IPR028624">
    <property type="entry name" value="Tscrpt_elong_fac_GreA/B"/>
</dbReference>
<dbReference type="InterPro" id="IPR036953">
    <property type="entry name" value="GreA/GreB_C_sf"/>
</dbReference>
<dbReference type="Pfam" id="PF01272">
    <property type="entry name" value="GreA_GreB"/>
    <property type="match status" value="1"/>
</dbReference>
<evidence type="ECO:0000259" key="10">
    <source>
        <dbReference type="Pfam" id="PF01272"/>
    </source>
</evidence>
<evidence type="ECO:0000313" key="12">
    <source>
        <dbReference type="EMBL" id="STO08660.1"/>
    </source>
</evidence>
<keyword evidence="3 8" id="KW-0805">Transcription regulation</keyword>
<dbReference type="PIRSF" id="PIRSF006092">
    <property type="entry name" value="GreA_GreB"/>
    <property type="match status" value="1"/>
</dbReference>
<sequence>MAEKQHYMTLDGKAKIENELNELKTVRRKEVVENIKIARDFGDLSENAEYDAAKEEQAMVEGRIAQLEEMLRNAVIIQDDVADNSMVAIGKTVTFFIQADNENETYTIVGGAEADPFTGKISNESPIAKALLGRTVGDVVNVQTPGGDMVVEIKEIK</sequence>
<dbReference type="Proteomes" id="UP000254060">
    <property type="component" value="Unassembled WGS sequence"/>
</dbReference>
<dbReference type="GO" id="GO:0070063">
    <property type="term" value="F:RNA polymerase binding"/>
    <property type="evidence" value="ECO:0007669"/>
    <property type="project" value="InterPro"/>
</dbReference>
<reference evidence="12 13" key="1">
    <citation type="submission" date="2018-06" db="EMBL/GenBank/DDBJ databases">
        <authorList>
            <consortium name="Pathogen Informatics"/>
            <person name="Doyle S."/>
        </authorList>
    </citation>
    <scope>NUCLEOTIDE SEQUENCE [LARGE SCALE GENOMIC DNA]</scope>
    <source>
        <strain evidence="12 13">NCTC13163</strain>
    </source>
</reference>
<dbReference type="PANTHER" id="PTHR30437:SF4">
    <property type="entry name" value="TRANSCRIPTION ELONGATION FACTOR GREA"/>
    <property type="match status" value="1"/>
</dbReference>
<feature type="domain" description="Transcription elongation factor GreA/GreB N-terminal" evidence="11">
    <location>
        <begin position="7"/>
        <end position="76"/>
    </location>
</feature>
<feature type="domain" description="Transcription elongation factor GreA/GreB C-terminal" evidence="10">
    <location>
        <begin position="84"/>
        <end position="157"/>
    </location>
</feature>
<organism evidence="12 13">
    <name type="scientific">Exiguobacterium aurantiacum</name>
    <dbReference type="NCBI Taxonomy" id="33987"/>
    <lineage>
        <taxon>Bacteria</taxon>
        <taxon>Bacillati</taxon>
        <taxon>Bacillota</taxon>
        <taxon>Bacilli</taxon>
        <taxon>Bacillales</taxon>
        <taxon>Bacillales Family XII. Incertae Sedis</taxon>
        <taxon>Exiguobacterium</taxon>
    </lineage>
</organism>
<keyword evidence="4 8" id="KW-0238">DNA-binding</keyword>
<keyword evidence="5 8" id="KW-0804">Transcription</keyword>
<dbReference type="InterPro" id="IPR023459">
    <property type="entry name" value="Tscrpt_elong_fac_GreA/B_fam"/>
</dbReference>
<evidence type="ECO:0000256" key="5">
    <source>
        <dbReference type="ARBA" id="ARBA00023163"/>
    </source>
</evidence>
<dbReference type="SUPFAM" id="SSF54534">
    <property type="entry name" value="FKBP-like"/>
    <property type="match status" value="1"/>
</dbReference>
<proteinExistence type="inferred from homology"/>
<keyword evidence="8" id="KW-0175">Coiled coil</keyword>
<evidence type="ECO:0000256" key="2">
    <source>
        <dbReference type="ARBA" id="ARBA00013729"/>
    </source>
</evidence>
<dbReference type="Gene3D" id="1.10.287.180">
    <property type="entry name" value="Transcription elongation factor, GreA/GreB, N-terminal domain"/>
    <property type="match status" value="1"/>
</dbReference>
<dbReference type="EMBL" id="UGGP01000001">
    <property type="protein sequence ID" value="STO08660.1"/>
    <property type="molecule type" value="Genomic_DNA"/>
</dbReference>
<dbReference type="FunFam" id="1.10.287.180:FF:000001">
    <property type="entry name" value="Transcription elongation factor GreA"/>
    <property type="match status" value="1"/>
</dbReference>
<evidence type="ECO:0000256" key="4">
    <source>
        <dbReference type="ARBA" id="ARBA00023125"/>
    </source>
</evidence>
<name>A0A377FV24_9BACL</name>
<dbReference type="PROSITE" id="PS00830">
    <property type="entry name" value="GREAB_2"/>
    <property type="match status" value="1"/>
</dbReference>
<gene>
    <name evidence="12" type="primary">greA_2</name>
    <name evidence="8" type="synonym">greA</name>
    <name evidence="12" type="ORF">NCTC13163_02034</name>
</gene>